<reference evidence="2 3" key="1">
    <citation type="journal article" date="2018" name="Mycol. Prog.">
        <title>Coniella lustricola, a new species from submerged detritus.</title>
        <authorList>
            <person name="Raudabaugh D.B."/>
            <person name="Iturriaga T."/>
            <person name="Carver A."/>
            <person name="Mondo S."/>
            <person name="Pangilinan J."/>
            <person name="Lipzen A."/>
            <person name="He G."/>
            <person name="Amirebrahimi M."/>
            <person name="Grigoriev I.V."/>
            <person name="Miller A.N."/>
        </authorList>
    </citation>
    <scope>NUCLEOTIDE SEQUENCE [LARGE SCALE GENOMIC DNA]</scope>
    <source>
        <strain evidence="2 3">B22-T-1</strain>
    </source>
</reference>
<sequence length="191" mass="19200">MQRLSLLLTALATSVRVSAKSSSATANSTVINVHLPSAVSSQAVMGSIMGVDATATSYFLTCPTSESAVDCGLGDGFEFVEGPSVLEIHMTEEVFGTIDVSCGIAANTASCTTTLVTVDYDIQGTLTSSSTVTSSGSAVVTDISSYTMPVTVTAGLDKLTTNSTSTAGVPRNTQNAMLAGAAAIIGGALLI</sequence>
<feature type="chain" id="PRO_5015623742" description="GPI anchored protein" evidence="1">
    <location>
        <begin position="20"/>
        <end position="191"/>
    </location>
</feature>
<organism evidence="2 3">
    <name type="scientific">Coniella lustricola</name>
    <dbReference type="NCBI Taxonomy" id="2025994"/>
    <lineage>
        <taxon>Eukaryota</taxon>
        <taxon>Fungi</taxon>
        <taxon>Dikarya</taxon>
        <taxon>Ascomycota</taxon>
        <taxon>Pezizomycotina</taxon>
        <taxon>Sordariomycetes</taxon>
        <taxon>Sordariomycetidae</taxon>
        <taxon>Diaporthales</taxon>
        <taxon>Schizoparmaceae</taxon>
        <taxon>Coniella</taxon>
    </lineage>
</organism>
<dbReference type="OrthoDB" id="4991875at2759"/>
<feature type="signal peptide" evidence="1">
    <location>
        <begin position="1"/>
        <end position="19"/>
    </location>
</feature>
<dbReference type="PANTHER" id="PTHR40640:SF1">
    <property type="entry name" value="ANCHORED GLYCOPROTEIN, PUTATIVE (AFU_ORTHOLOGUE AFUA_8G04860)-RELATED"/>
    <property type="match status" value="1"/>
</dbReference>
<name>A0A2T3A215_9PEZI</name>
<evidence type="ECO:0000256" key="1">
    <source>
        <dbReference type="SAM" id="SignalP"/>
    </source>
</evidence>
<dbReference type="Proteomes" id="UP000241462">
    <property type="component" value="Unassembled WGS sequence"/>
</dbReference>
<keyword evidence="1" id="KW-0732">Signal</keyword>
<dbReference type="EMBL" id="KZ678503">
    <property type="protein sequence ID" value="PSR81418.1"/>
    <property type="molecule type" value="Genomic_DNA"/>
</dbReference>
<protein>
    <recommendedName>
        <fullName evidence="4">GPI anchored protein</fullName>
    </recommendedName>
</protein>
<gene>
    <name evidence="2" type="ORF">BD289DRAFT_484414</name>
</gene>
<evidence type="ECO:0008006" key="4">
    <source>
        <dbReference type="Google" id="ProtNLM"/>
    </source>
</evidence>
<dbReference type="PANTHER" id="PTHR40640">
    <property type="entry name" value="ANCHORED GLYCOPROTEIN, PUTATIVE (AFU_ORTHOLOGUE AFUA_8G04860)-RELATED"/>
    <property type="match status" value="1"/>
</dbReference>
<evidence type="ECO:0000313" key="2">
    <source>
        <dbReference type="EMBL" id="PSR81418.1"/>
    </source>
</evidence>
<keyword evidence="3" id="KW-1185">Reference proteome</keyword>
<dbReference type="InParanoid" id="A0A2T3A215"/>
<accession>A0A2T3A215</accession>
<dbReference type="AlphaFoldDB" id="A0A2T3A215"/>
<proteinExistence type="predicted"/>
<evidence type="ECO:0000313" key="3">
    <source>
        <dbReference type="Proteomes" id="UP000241462"/>
    </source>
</evidence>